<keyword evidence="3" id="KW-0813">Transport</keyword>
<dbReference type="PANTHER" id="PTHR43553">
    <property type="entry name" value="HEAVY METAL TRANSPORTER"/>
    <property type="match status" value="1"/>
</dbReference>
<dbReference type="Gene3D" id="3.40.50.300">
    <property type="entry name" value="P-loop containing nucleotide triphosphate hydrolases"/>
    <property type="match status" value="1"/>
</dbReference>
<gene>
    <name evidence="10" type="ORF">IV87_GL000709</name>
</gene>
<dbReference type="AlphaFoldDB" id="A0A0R2K3K8"/>
<dbReference type="GO" id="GO:0042626">
    <property type="term" value="F:ATPase-coupled transmembrane transporter activity"/>
    <property type="evidence" value="ECO:0007669"/>
    <property type="project" value="TreeGrafter"/>
</dbReference>
<proteinExistence type="inferred from homology"/>
<accession>A0A0R2K3K8</accession>
<dbReference type="PANTHER" id="PTHR43553:SF24">
    <property type="entry name" value="ENERGY-COUPLING FACTOR TRANSPORTER ATP-BINDING PROTEIN ECFA1"/>
    <property type="match status" value="1"/>
</dbReference>
<dbReference type="InterPro" id="IPR027417">
    <property type="entry name" value="P-loop_NTPase"/>
</dbReference>
<evidence type="ECO:0000256" key="5">
    <source>
        <dbReference type="ARBA" id="ARBA00022741"/>
    </source>
</evidence>
<evidence type="ECO:0000256" key="3">
    <source>
        <dbReference type="ARBA" id="ARBA00022448"/>
    </source>
</evidence>
<evidence type="ECO:0000256" key="6">
    <source>
        <dbReference type="ARBA" id="ARBA00022840"/>
    </source>
</evidence>
<dbReference type="NCBIfam" id="NF010167">
    <property type="entry name" value="PRK13648.1"/>
    <property type="match status" value="1"/>
</dbReference>
<reference evidence="10 11" key="1">
    <citation type="journal article" date="2015" name="Genome Announc.">
        <title>Expanding the biotechnology potential of lactobacilli through comparative genomics of 213 strains and associated genera.</title>
        <authorList>
            <person name="Sun Z."/>
            <person name="Harris H.M."/>
            <person name="McCann A."/>
            <person name="Guo C."/>
            <person name="Argimon S."/>
            <person name="Zhang W."/>
            <person name="Yang X."/>
            <person name="Jeffery I.B."/>
            <person name="Cooney J.C."/>
            <person name="Kagawa T.F."/>
            <person name="Liu W."/>
            <person name="Song Y."/>
            <person name="Salvetti E."/>
            <person name="Wrobel A."/>
            <person name="Rasinkangas P."/>
            <person name="Parkhill J."/>
            <person name="Rea M.C."/>
            <person name="O'Sullivan O."/>
            <person name="Ritari J."/>
            <person name="Douillard F.P."/>
            <person name="Paul Ross R."/>
            <person name="Yang R."/>
            <person name="Briner A.E."/>
            <person name="Felis G.E."/>
            <person name="de Vos W.M."/>
            <person name="Barrangou R."/>
            <person name="Klaenhammer T.R."/>
            <person name="Caufield P.W."/>
            <person name="Cui Y."/>
            <person name="Zhang H."/>
            <person name="O'Toole P.W."/>
        </authorList>
    </citation>
    <scope>NUCLEOTIDE SEQUENCE [LARGE SCALE GENOMIC DNA]</scope>
    <source>
        <strain evidence="10 11">DSM 22301</strain>
    </source>
</reference>
<evidence type="ECO:0000256" key="1">
    <source>
        <dbReference type="ARBA" id="ARBA00004202"/>
    </source>
</evidence>
<keyword evidence="8" id="KW-0472">Membrane</keyword>
<dbReference type="Proteomes" id="UP000051749">
    <property type="component" value="Unassembled WGS sequence"/>
</dbReference>
<sequence>MKEYLGMNDIIKVSHLTYKYLQNELPALDDVSFSIPSGAWVAIVGHNGSGKSTLAHSLDGLIDFKQGQVFIDGVELTEANVWKVRSKIGMIFQNPDNQFVGATVEDDVAFGLENMAVPHDEIQARVDSALAQVQMSEFRHKQPDQLSGGQKQRVALAGVIAMQPKIIILDEATSMLDPIGRQEILGVIKRLRRKLGITVLSITHEMDETTSADEIIVLNDGKIIESGKPSLIYAHSDLLLKLGLDVPYSQRLKEALKLRHIQTPQAYSDEKGMVDWLWQSLLKA</sequence>
<evidence type="ECO:0000256" key="8">
    <source>
        <dbReference type="ARBA" id="ARBA00023136"/>
    </source>
</evidence>
<dbReference type="PROSITE" id="PS50893">
    <property type="entry name" value="ABC_TRANSPORTER_2"/>
    <property type="match status" value="1"/>
</dbReference>
<dbReference type="InterPro" id="IPR050095">
    <property type="entry name" value="ECF_ABC_transporter_ATP-bd"/>
</dbReference>
<dbReference type="InterPro" id="IPR017871">
    <property type="entry name" value="ABC_transporter-like_CS"/>
</dbReference>
<dbReference type="NCBIfam" id="NF010156">
    <property type="entry name" value="PRK13635.1"/>
    <property type="match status" value="1"/>
</dbReference>
<dbReference type="InterPro" id="IPR003593">
    <property type="entry name" value="AAA+_ATPase"/>
</dbReference>
<evidence type="ECO:0000313" key="10">
    <source>
        <dbReference type="EMBL" id="KRN81877.1"/>
    </source>
</evidence>
<dbReference type="SMART" id="SM00382">
    <property type="entry name" value="AAA"/>
    <property type="match status" value="1"/>
</dbReference>
<comment type="caution">
    <text evidence="10">The sequence shown here is derived from an EMBL/GenBank/DDBJ whole genome shotgun (WGS) entry which is preliminary data.</text>
</comment>
<dbReference type="FunFam" id="3.40.50.300:FF:000224">
    <property type="entry name" value="Energy-coupling factor transporter ATP-binding protein EcfA"/>
    <property type="match status" value="1"/>
</dbReference>
<comment type="similarity">
    <text evidence="2">Belongs to the ABC transporter superfamily.</text>
</comment>
<dbReference type="GO" id="GO:0005524">
    <property type="term" value="F:ATP binding"/>
    <property type="evidence" value="ECO:0007669"/>
    <property type="project" value="UniProtKB-KW"/>
</dbReference>
<keyword evidence="4" id="KW-1003">Cell membrane</keyword>
<evidence type="ECO:0000313" key="11">
    <source>
        <dbReference type="Proteomes" id="UP000051749"/>
    </source>
</evidence>
<dbReference type="PROSITE" id="PS00211">
    <property type="entry name" value="ABC_TRANSPORTER_1"/>
    <property type="match status" value="1"/>
</dbReference>
<name>A0A0R2K3K8_9LACO</name>
<dbReference type="InterPro" id="IPR003439">
    <property type="entry name" value="ABC_transporter-like_ATP-bd"/>
</dbReference>
<comment type="subcellular location">
    <subcellularLocation>
        <location evidence="1">Cell membrane</location>
        <topology evidence="1">Peripheral membrane protein</topology>
    </subcellularLocation>
</comment>
<dbReference type="Pfam" id="PF00005">
    <property type="entry name" value="ABC_tran"/>
    <property type="match status" value="1"/>
</dbReference>
<protein>
    <submittedName>
        <fullName evidence="10">Cobalt transporter ATP-binding subunit</fullName>
    </submittedName>
</protein>
<dbReference type="STRING" id="319653.SAMN04487973_11151"/>
<feature type="domain" description="ABC transporter" evidence="9">
    <location>
        <begin position="11"/>
        <end position="245"/>
    </location>
</feature>
<dbReference type="CDD" id="cd03225">
    <property type="entry name" value="ABC_cobalt_CbiO_domain1"/>
    <property type="match status" value="1"/>
</dbReference>
<organism evidence="10 11">
    <name type="scientific">Pediococcus ethanolidurans</name>
    <dbReference type="NCBI Taxonomy" id="319653"/>
    <lineage>
        <taxon>Bacteria</taxon>
        <taxon>Bacillati</taxon>
        <taxon>Bacillota</taxon>
        <taxon>Bacilli</taxon>
        <taxon>Lactobacillales</taxon>
        <taxon>Lactobacillaceae</taxon>
        <taxon>Pediococcus</taxon>
    </lineage>
</organism>
<dbReference type="InterPro" id="IPR015856">
    <property type="entry name" value="ABC_transpr_CbiO/EcfA_su"/>
</dbReference>
<keyword evidence="7" id="KW-1278">Translocase</keyword>
<dbReference type="EMBL" id="JQBY01000018">
    <property type="protein sequence ID" value="KRN81877.1"/>
    <property type="molecule type" value="Genomic_DNA"/>
</dbReference>
<keyword evidence="5" id="KW-0547">Nucleotide-binding</keyword>
<evidence type="ECO:0000256" key="7">
    <source>
        <dbReference type="ARBA" id="ARBA00022967"/>
    </source>
</evidence>
<dbReference type="NCBIfam" id="TIGR04520">
    <property type="entry name" value="ECF_ATPase_1"/>
    <property type="match status" value="1"/>
</dbReference>
<dbReference type="GO" id="GO:0043190">
    <property type="term" value="C:ATP-binding cassette (ABC) transporter complex"/>
    <property type="evidence" value="ECO:0007669"/>
    <property type="project" value="TreeGrafter"/>
</dbReference>
<dbReference type="GO" id="GO:0016887">
    <property type="term" value="F:ATP hydrolysis activity"/>
    <property type="evidence" value="ECO:0007669"/>
    <property type="project" value="InterPro"/>
</dbReference>
<dbReference type="PATRIC" id="fig|319653.3.peg.720"/>
<dbReference type="SUPFAM" id="SSF52540">
    <property type="entry name" value="P-loop containing nucleoside triphosphate hydrolases"/>
    <property type="match status" value="1"/>
</dbReference>
<evidence type="ECO:0000256" key="2">
    <source>
        <dbReference type="ARBA" id="ARBA00005417"/>
    </source>
</evidence>
<evidence type="ECO:0000259" key="9">
    <source>
        <dbReference type="PROSITE" id="PS50893"/>
    </source>
</evidence>
<evidence type="ECO:0000256" key="4">
    <source>
        <dbReference type="ARBA" id="ARBA00022475"/>
    </source>
</evidence>
<keyword evidence="6 10" id="KW-0067">ATP-binding</keyword>
<dbReference type="InterPro" id="IPR030947">
    <property type="entry name" value="EcfA_1"/>
</dbReference>